<comment type="similarity">
    <text evidence="1">Belongs to the AAA ATPase family.</text>
</comment>
<gene>
    <name evidence="5" type="ORF">FAZ97_15320</name>
</gene>
<dbReference type="Gene3D" id="1.10.10.10">
    <property type="entry name" value="Winged helix-like DNA-binding domain superfamily/Winged helix DNA-binding domain"/>
    <property type="match status" value="1"/>
</dbReference>
<keyword evidence="2" id="KW-0547">Nucleotide-binding</keyword>
<dbReference type="PANTHER" id="PTHR23073">
    <property type="entry name" value="26S PROTEASOME REGULATORY SUBUNIT"/>
    <property type="match status" value="1"/>
</dbReference>
<dbReference type="GO" id="GO:0005524">
    <property type="term" value="F:ATP binding"/>
    <property type="evidence" value="ECO:0007669"/>
    <property type="project" value="UniProtKB-KW"/>
</dbReference>
<evidence type="ECO:0000256" key="2">
    <source>
        <dbReference type="ARBA" id="ARBA00022741"/>
    </source>
</evidence>
<evidence type="ECO:0000313" key="5">
    <source>
        <dbReference type="EMBL" id="QGZ56368.1"/>
    </source>
</evidence>
<name>A0A7Z2G701_9BURK</name>
<organism evidence="5 6">
    <name type="scientific">Paraburkholderia acidiphila</name>
    <dbReference type="NCBI Taxonomy" id="2571747"/>
    <lineage>
        <taxon>Bacteria</taxon>
        <taxon>Pseudomonadati</taxon>
        <taxon>Pseudomonadota</taxon>
        <taxon>Betaproteobacteria</taxon>
        <taxon>Burkholderiales</taxon>
        <taxon>Burkholderiaceae</taxon>
        <taxon>Paraburkholderia</taxon>
    </lineage>
</organism>
<accession>A0A7Z2G701</accession>
<dbReference type="EMBL" id="CP046910">
    <property type="protein sequence ID" value="QGZ56368.1"/>
    <property type="molecule type" value="Genomic_DNA"/>
</dbReference>
<dbReference type="InterPro" id="IPR003959">
    <property type="entry name" value="ATPase_AAA_core"/>
</dbReference>
<dbReference type="GO" id="GO:0006355">
    <property type="term" value="P:regulation of DNA-templated transcription"/>
    <property type="evidence" value="ECO:0007669"/>
    <property type="project" value="InterPro"/>
</dbReference>
<proteinExistence type="inferred from homology"/>
<dbReference type="AlphaFoldDB" id="A0A7Z2G701"/>
<dbReference type="GO" id="GO:0003677">
    <property type="term" value="F:DNA binding"/>
    <property type="evidence" value="ECO:0007669"/>
    <property type="project" value="InterPro"/>
</dbReference>
<reference evidence="5 6" key="1">
    <citation type="submission" date="2019-12" db="EMBL/GenBank/DDBJ databases">
        <title>Paraburkholderia acidiphila 7Q-K02 sp. nov and Paraburkholderia acidisoli DHF22 sp. nov., two strains isolated from forest soil.</title>
        <authorList>
            <person name="Gao Z."/>
            <person name="Qiu L."/>
        </authorList>
    </citation>
    <scope>NUCLEOTIDE SEQUENCE [LARGE SCALE GENOMIC DNA]</scope>
    <source>
        <strain evidence="5 6">7Q-K02</strain>
    </source>
</reference>
<dbReference type="KEGG" id="pacp:FAZ97_15320"/>
<dbReference type="SUPFAM" id="SSF46894">
    <property type="entry name" value="C-terminal effector domain of the bipartite response regulators"/>
    <property type="match status" value="1"/>
</dbReference>
<dbReference type="SMART" id="SM00382">
    <property type="entry name" value="AAA"/>
    <property type="match status" value="1"/>
</dbReference>
<feature type="domain" description="AAA+ ATPase" evidence="4">
    <location>
        <begin position="151"/>
        <end position="283"/>
    </location>
</feature>
<dbReference type="SUPFAM" id="SSF52540">
    <property type="entry name" value="P-loop containing nucleoside triphosphate hydrolases"/>
    <property type="match status" value="1"/>
</dbReference>
<dbReference type="InterPro" id="IPR050221">
    <property type="entry name" value="26S_Proteasome_ATPase"/>
</dbReference>
<evidence type="ECO:0000259" key="4">
    <source>
        <dbReference type="SMART" id="SM00382"/>
    </source>
</evidence>
<dbReference type="CDD" id="cd19481">
    <property type="entry name" value="RecA-like_protease"/>
    <property type="match status" value="1"/>
</dbReference>
<dbReference type="GO" id="GO:0016887">
    <property type="term" value="F:ATP hydrolysis activity"/>
    <property type="evidence" value="ECO:0007669"/>
    <property type="project" value="InterPro"/>
</dbReference>
<keyword evidence="3" id="KW-0067">ATP-binding</keyword>
<dbReference type="Proteomes" id="UP000434209">
    <property type="component" value="Chromosome 2"/>
</dbReference>
<dbReference type="Pfam" id="PF00004">
    <property type="entry name" value="AAA"/>
    <property type="match status" value="1"/>
</dbReference>
<protein>
    <submittedName>
        <fullName evidence="5">AAA family ATPase</fullName>
    </submittedName>
</protein>
<dbReference type="InterPro" id="IPR036388">
    <property type="entry name" value="WH-like_DNA-bd_sf"/>
</dbReference>
<dbReference type="Gene3D" id="3.40.50.300">
    <property type="entry name" value="P-loop containing nucleotide triphosphate hydrolases"/>
    <property type="match status" value="1"/>
</dbReference>
<sequence length="398" mass="44285">MDQEIVDLVLGLAQNGVKGDQRAFQLRLRKIVSRLRQREPDLAGRLIGILSQGDAPTREVYHHQNDRDEEKPVQYIPERGEASRGGPSLAKDSVPGIPVDGDSRQLLISVTHPSEHATKQPTWNDGIAASVGQLIREWRQAEILRRSGLSPIRSVLLAGPPGVGKTMTATWVASELKLPLLTLDLSSVMSSFLGKTGNNIRTVLDYAKQFPCVLLLDEFDSIAKRRDDESDVGELKRLVTVLLQAVDGWPDSSLLIAATNHEELLDPAVWRRFELLLNFDLPSRDGVRDYLLASQIEPRLAAKLSELLQGQTYARLEKIVNAARKAAILDNVRFEDGLCKTVIEQLKDTLKLSDEKTLEIISLHLQGLTQREIAKRVGLAHSTVGRQIRSIFGDRDDE</sequence>
<dbReference type="InterPro" id="IPR027417">
    <property type="entry name" value="P-loop_NTPase"/>
</dbReference>
<keyword evidence="6" id="KW-1185">Reference proteome</keyword>
<dbReference type="RefSeq" id="WP_158759331.1">
    <property type="nucleotide sequence ID" value="NZ_CP046910.1"/>
</dbReference>
<dbReference type="InterPro" id="IPR016032">
    <property type="entry name" value="Sig_transdc_resp-reg_C-effctor"/>
</dbReference>
<evidence type="ECO:0000313" key="6">
    <source>
        <dbReference type="Proteomes" id="UP000434209"/>
    </source>
</evidence>
<evidence type="ECO:0000256" key="1">
    <source>
        <dbReference type="ARBA" id="ARBA00006914"/>
    </source>
</evidence>
<dbReference type="InterPro" id="IPR003593">
    <property type="entry name" value="AAA+_ATPase"/>
</dbReference>
<evidence type="ECO:0000256" key="3">
    <source>
        <dbReference type="ARBA" id="ARBA00022840"/>
    </source>
</evidence>
<dbReference type="OrthoDB" id="9802352at2"/>